<dbReference type="Proteomes" id="UP001589828">
    <property type="component" value="Unassembled WGS sequence"/>
</dbReference>
<dbReference type="EMBL" id="JBHLTS010000021">
    <property type="protein sequence ID" value="MFC0514733.1"/>
    <property type="molecule type" value="Genomic_DNA"/>
</dbReference>
<comment type="caution">
    <text evidence="1">The sequence shown here is derived from an EMBL/GenBank/DDBJ whole genome shotgun (WGS) entry which is preliminary data.</text>
</comment>
<protein>
    <submittedName>
        <fullName evidence="1">Uncharacterized protein</fullName>
    </submittedName>
</protein>
<keyword evidence="2" id="KW-1185">Reference proteome</keyword>
<dbReference type="RefSeq" id="WP_377022576.1">
    <property type="nucleotide sequence ID" value="NZ_JBHLTS010000021.1"/>
</dbReference>
<sequence>MTGYFKGRSETSVSSKSTNKNVLSVYVKILENAYSDSDYWYLTGNDFLLDKLYDLDDLDLLELRHDLCNWAPNELEIFSGALESDYSGSHDDLLPKRIYLYGYLMTLANQYLDIDKRIAARLININTDFISEGYLKDKRLLEEIKKTLNSVEIVPGIIGDPTKCYMDIVRFALIKNTIQKLFDAAN</sequence>
<name>A0ABV6L5H6_9SPHI</name>
<reference evidence="1 2" key="1">
    <citation type="submission" date="2024-09" db="EMBL/GenBank/DDBJ databases">
        <authorList>
            <person name="Sun Q."/>
            <person name="Mori K."/>
        </authorList>
    </citation>
    <scope>NUCLEOTIDE SEQUENCE [LARGE SCALE GENOMIC DNA]</scope>
    <source>
        <strain evidence="1 2">NCAIM B.02415</strain>
    </source>
</reference>
<evidence type="ECO:0000313" key="2">
    <source>
        <dbReference type="Proteomes" id="UP001589828"/>
    </source>
</evidence>
<organism evidence="1 2">
    <name type="scientific">Mucilaginibacter angelicae</name>
    <dbReference type="NCBI Taxonomy" id="869718"/>
    <lineage>
        <taxon>Bacteria</taxon>
        <taxon>Pseudomonadati</taxon>
        <taxon>Bacteroidota</taxon>
        <taxon>Sphingobacteriia</taxon>
        <taxon>Sphingobacteriales</taxon>
        <taxon>Sphingobacteriaceae</taxon>
        <taxon>Mucilaginibacter</taxon>
    </lineage>
</organism>
<gene>
    <name evidence="1" type="ORF">ACFFGT_11010</name>
</gene>
<accession>A0ABV6L5H6</accession>
<evidence type="ECO:0000313" key="1">
    <source>
        <dbReference type="EMBL" id="MFC0514733.1"/>
    </source>
</evidence>
<proteinExistence type="predicted"/>